<keyword evidence="6" id="KW-0732">Signal</keyword>
<dbReference type="Proteomes" id="UP001557470">
    <property type="component" value="Unassembled WGS sequence"/>
</dbReference>
<evidence type="ECO:0000256" key="2">
    <source>
        <dbReference type="ARBA" id="ARBA00007087"/>
    </source>
</evidence>
<evidence type="ECO:0000256" key="1">
    <source>
        <dbReference type="ARBA" id="ARBA00004251"/>
    </source>
</evidence>
<keyword evidence="10" id="KW-0675">Receptor</keyword>
<dbReference type="EMBL" id="JAGEUA010000004">
    <property type="protein sequence ID" value="KAL0984435.1"/>
    <property type="molecule type" value="Genomic_DNA"/>
</dbReference>
<dbReference type="GO" id="GO:0005886">
    <property type="term" value="C:plasma membrane"/>
    <property type="evidence" value="ECO:0007669"/>
    <property type="project" value="UniProtKB-SubCell"/>
</dbReference>
<dbReference type="AlphaFoldDB" id="A0ABD0WVE9"/>
<sequence>MCWKSFHIKMENISKDHWCNWGKVIRIYNDVSSCMEELTMYFSCYYPNQVAHDFFNTIHSQYFQGCLSEEDMFPDAPSDVVLTLTLIPVSLIPIMVFLVVWKNKALD</sequence>
<organism evidence="12 13">
    <name type="scientific">Umbra pygmaea</name>
    <name type="common">Eastern mudminnow</name>
    <dbReference type="NCBI Taxonomy" id="75934"/>
    <lineage>
        <taxon>Eukaryota</taxon>
        <taxon>Metazoa</taxon>
        <taxon>Chordata</taxon>
        <taxon>Craniata</taxon>
        <taxon>Vertebrata</taxon>
        <taxon>Euteleostomi</taxon>
        <taxon>Actinopterygii</taxon>
        <taxon>Neopterygii</taxon>
        <taxon>Teleostei</taxon>
        <taxon>Protacanthopterygii</taxon>
        <taxon>Esociformes</taxon>
        <taxon>Umbridae</taxon>
        <taxon>Umbra</taxon>
    </lineage>
</organism>
<reference evidence="12 13" key="1">
    <citation type="submission" date="2024-06" db="EMBL/GenBank/DDBJ databases">
        <authorList>
            <person name="Pan Q."/>
            <person name="Wen M."/>
            <person name="Jouanno E."/>
            <person name="Zahm M."/>
            <person name="Klopp C."/>
            <person name="Cabau C."/>
            <person name="Louis A."/>
            <person name="Berthelot C."/>
            <person name="Parey E."/>
            <person name="Roest Crollius H."/>
            <person name="Montfort J."/>
            <person name="Robinson-Rechavi M."/>
            <person name="Bouchez O."/>
            <person name="Lampietro C."/>
            <person name="Lopez Roques C."/>
            <person name="Donnadieu C."/>
            <person name="Postlethwait J."/>
            <person name="Bobe J."/>
            <person name="Verreycken H."/>
            <person name="Guiguen Y."/>
        </authorList>
    </citation>
    <scope>NUCLEOTIDE SEQUENCE [LARGE SCALE GENOMIC DNA]</scope>
    <source>
        <strain evidence="12">Up_M1</strain>
        <tissue evidence="12">Testis</tissue>
    </source>
</reference>
<evidence type="ECO:0000256" key="11">
    <source>
        <dbReference type="SAM" id="Phobius"/>
    </source>
</evidence>
<keyword evidence="4" id="KW-1003">Cell membrane</keyword>
<keyword evidence="5 11" id="KW-0812">Transmembrane</keyword>
<keyword evidence="8 11" id="KW-0472">Membrane</keyword>
<dbReference type="PANTHER" id="PTHR14076">
    <property type="entry name" value="RECEPTOR ACTIVITY MODIFYING PROTEIN RAMP"/>
    <property type="match status" value="1"/>
</dbReference>
<accession>A0ABD0WVE9</accession>
<gene>
    <name evidence="12" type="ORF">UPYG_G00141450</name>
</gene>
<evidence type="ECO:0000256" key="7">
    <source>
        <dbReference type="ARBA" id="ARBA00022989"/>
    </source>
</evidence>
<evidence type="ECO:0000256" key="8">
    <source>
        <dbReference type="ARBA" id="ARBA00023136"/>
    </source>
</evidence>
<protein>
    <submittedName>
        <fullName evidence="12">Uncharacterized protein</fullName>
    </submittedName>
</protein>
<name>A0ABD0WVE9_UMBPY</name>
<evidence type="ECO:0000313" key="13">
    <source>
        <dbReference type="Proteomes" id="UP001557470"/>
    </source>
</evidence>
<dbReference type="InterPro" id="IPR038126">
    <property type="entry name" value="RAMP_sf"/>
</dbReference>
<keyword evidence="7 11" id="KW-1133">Transmembrane helix</keyword>
<evidence type="ECO:0000313" key="12">
    <source>
        <dbReference type="EMBL" id="KAL0984435.1"/>
    </source>
</evidence>
<dbReference type="PANTHER" id="PTHR14076:SF9">
    <property type="entry name" value="RECEPTOR ACTIVITY-MODIFYING PROTEIN 2"/>
    <property type="match status" value="1"/>
</dbReference>
<dbReference type="Pfam" id="PF04901">
    <property type="entry name" value="RAMP"/>
    <property type="match status" value="1"/>
</dbReference>
<keyword evidence="13" id="KW-1185">Reference proteome</keyword>
<evidence type="ECO:0000256" key="3">
    <source>
        <dbReference type="ARBA" id="ARBA00022448"/>
    </source>
</evidence>
<proteinExistence type="inferred from homology"/>
<comment type="subcellular location">
    <subcellularLocation>
        <location evidence="1">Cell membrane</location>
        <topology evidence="1">Single-pass type I membrane protein</topology>
    </subcellularLocation>
</comment>
<comment type="caution">
    <text evidence="12">The sequence shown here is derived from an EMBL/GenBank/DDBJ whole genome shotgun (WGS) entry which is preliminary data.</text>
</comment>
<comment type="similarity">
    <text evidence="2">Belongs to the RAMP family.</text>
</comment>
<evidence type="ECO:0000256" key="10">
    <source>
        <dbReference type="ARBA" id="ARBA00023170"/>
    </source>
</evidence>
<evidence type="ECO:0000256" key="6">
    <source>
        <dbReference type="ARBA" id="ARBA00022729"/>
    </source>
</evidence>
<dbReference type="InterPro" id="IPR006985">
    <property type="entry name" value="RAMP"/>
</dbReference>
<evidence type="ECO:0000256" key="9">
    <source>
        <dbReference type="ARBA" id="ARBA00023157"/>
    </source>
</evidence>
<dbReference type="Gene3D" id="1.10.150.510">
    <property type="entry name" value="Receptor activity modifying family"/>
    <property type="match status" value="1"/>
</dbReference>
<feature type="transmembrane region" description="Helical" evidence="11">
    <location>
        <begin position="80"/>
        <end position="101"/>
    </location>
</feature>
<evidence type="ECO:0000256" key="4">
    <source>
        <dbReference type="ARBA" id="ARBA00022475"/>
    </source>
</evidence>
<evidence type="ECO:0000256" key="5">
    <source>
        <dbReference type="ARBA" id="ARBA00022692"/>
    </source>
</evidence>
<keyword evidence="9" id="KW-1015">Disulfide bond</keyword>
<keyword evidence="3" id="KW-0813">Transport</keyword>